<dbReference type="RefSeq" id="WP_274150851.1">
    <property type="nucleotide sequence ID" value="NZ_CP117811.1"/>
</dbReference>
<dbReference type="Proteomes" id="UP001214250">
    <property type="component" value="Chromosome 1"/>
</dbReference>
<evidence type="ECO:0000313" key="3">
    <source>
        <dbReference type="Proteomes" id="UP001214250"/>
    </source>
</evidence>
<dbReference type="PANTHER" id="PTHR11092">
    <property type="entry name" value="SUGAR NUCLEOTIDE EPIMERASE RELATED"/>
    <property type="match status" value="1"/>
</dbReference>
<reference evidence="2 3" key="1">
    <citation type="submission" date="2023-02" db="EMBL/GenBank/DDBJ databases">
        <title>Genome sequence of Lentisphaera profundi SAORIC-696.</title>
        <authorList>
            <person name="Kim e."/>
            <person name="Cho J.-C."/>
            <person name="Choi A."/>
            <person name="Kang I."/>
        </authorList>
    </citation>
    <scope>NUCLEOTIDE SEQUENCE [LARGE SCALE GENOMIC DNA]</scope>
    <source>
        <strain evidence="2 3">SAORIC-696</strain>
    </source>
</reference>
<organism evidence="2 3">
    <name type="scientific">Lentisphaera profundi</name>
    <dbReference type="NCBI Taxonomy" id="1658616"/>
    <lineage>
        <taxon>Bacteria</taxon>
        <taxon>Pseudomonadati</taxon>
        <taxon>Lentisphaerota</taxon>
        <taxon>Lentisphaeria</taxon>
        <taxon>Lentisphaerales</taxon>
        <taxon>Lentisphaeraceae</taxon>
        <taxon>Lentisphaera</taxon>
    </lineage>
</organism>
<accession>A0ABY7VRG8</accession>
<dbReference type="Gene3D" id="3.40.50.720">
    <property type="entry name" value="NAD(P)-binding Rossmann-like Domain"/>
    <property type="match status" value="1"/>
</dbReference>
<gene>
    <name evidence="2" type="ORF">PQO03_02275</name>
</gene>
<evidence type="ECO:0000259" key="1">
    <source>
        <dbReference type="Pfam" id="PF01370"/>
    </source>
</evidence>
<dbReference type="InterPro" id="IPR001509">
    <property type="entry name" value="Epimerase_deHydtase"/>
</dbReference>
<dbReference type="Pfam" id="PF01370">
    <property type="entry name" value="Epimerase"/>
    <property type="match status" value="1"/>
</dbReference>
<evidence type="ECO:0000313" key="2">
    <source>
        <dbReference type="EMBL" id="WDE96786.1"/>
    </source>
</evidence>
<name>A0ABY7VRG8_9BACT</name>
<dbReference type="EMBL" id="CP117811">
    <property type="protein sequence ID" value="WDE96786.1"/>
    <property type="molecule type" value="Genomic_DNA"/>
</dbReference>
<dbReference type="PANTHER" id="PTHR11092:SF0">
    <property type="entry name" value="EPIMERASE FAMILY PROTEIN SDR39U1"/>
    <property type="match status" value="1"/>
</dbReference>
<protein>
    <submittedName>
        <fullName evidence="2">NAD-dependent epimerase/dehydratase family protein</fullName>
    </submittedName>
</protein>
<keyword evidence="3" id="KW-1185">Reference proteome</keyword>
<dbReference type="InterPro" id="IPR036291">
    <property type="entry name" value="NAD(P)-bd_dom_sf"/>
</dbReference>
<sequence length="82" mass="9132">MKILIAGSSGFIGGALMKKLRKNKHDVFSLVRRKPQGTSEIEWAPDKGLLNHQSIENFDAIIHLGGAPVADKIWTKAYKKPY</sequence>
<proteinExistence type="predicted"/>
<feature type="domain" description="NAD-dependent epimerase/dehydratase" evidence="1">
    <location>
        <begin position="3"/>
        <end position="75"/>
    </location>
</feature>
<dbReference type="SUPFAM" id="SSF51735">
    <property type="entry name" value="NAD(P)-binding Rossmann-fold domains"/>
    <property type="match status" value="1"/>
</dbReference>